<feature type="domain" description="VWFA" evidence="4">
    <location>
        <begin position="99"/>
        <end position="204"/>
    </location>
</feature>
<feature type="transmembrane region" description="Helical" evidence="2">
    <location>
        <begin position="61"/>
        <end position="83"/>
    </location>
</feature>
<dbReference type="Gene3D" id="3.40.50.880">
    <property type="match status" value="1"/>
</dbReference>
<dbReference type="PANTHER" id="PTHR37464">
    <property type="entry name" value="BLL2463 PROTEIN"/>
    <property type="match status" value="1"/>
</dbReference>
<protein>
    <recommendedName>
        <fullName evidence="7">Aerotolerance regulator N-terminal domain-containing protein</fullName>
    </recommendedName>
</protein>
<dbReference type="InterPro" id="IPR024163">
    <property type="entry name" value="Aerotolerance_reg_N"/>
</dbReference>
<dbReference type="Proteomes" id="UP000004358">
    <property type="component" value="Unassembled WGS sequence"/>
</dbReference>
<evidence type="ECO:0000256" key="1">
    <source>
        <dbReference type="SAM" id="MobiDB-lite"/>
    </source>
</evidence>
<dbReference type="SUPFAM" id="SSF52317">
    <property type="entry name" value="Class I glutamine amidotransferase-like"/>
    <property type="match status" value="1"/>
</dbReference>
<sequence>MNFLPSLTASGFAIAGLMCAAGPIIIHLMNRRRFRTVHWGAMDFLQQAMKRNRRILQLRDILLMILRTAAVLLFGLALARPFLSVGAADFDASQPLHAVLAIDNSMSMGIESLDGTLLDEAKRQAIEFLDQLPPGSRISVIAACGSTRTPAVDPYRTREDAAAAVSAIDPTDRAADVIAVGNQIAVAAARTPQLSPRAIFFTDQQAGAWEDLRSPAQWEQFPSLQVVEVGTHDATNSWISGFELQDALADVDTPSTFVVRVAHAGTSAREDVPVVFRVNGEEVDSQMISLEPNGERELTFEYLFDGMAIEPGQSTSVAVEVSLPPDRLPADDSRTIVASVVAALPVVFLDSISETDEDPRRNRYGETWALRRLLAPVTSRREEQRQLIQVRHRRLEDLDAPSLRALLEDARLAVLGGIAEPPEFAVDVLTEFVNQGGQLVITAGGEFDPARWTQVAWREGAGVLPAPLDPIPFGVSLDANVDRLEPFRLSYDSMKDNAYFQLSGLSDSQLLDLYAEPLFFKSITPRVDETTMAAVEKATRAKAGEPVNDDDMTTDRWLLWRNDVTRTTRLAQVTEKETAESEVAETAADDSTESPETPFDRRNLPRVLARFDNDLPFLVERQIGDGRVLLVSTGIDNLWNTLPRTNAVLIFDRLLRGMLETTLPQRNFSALAEVSLPLESASTTTMVELTRPGVDGSEELPIGFLDDQTRGVTVPQLLRGGEYQLKVSERQLSSDPTLSPEPPQTLILAVQPHAAESQIDRLTREDFESRGLDEKLKWIASGEVISLAGAQIRGQDWWKYLIALALGCLLIEMLLIARPGWVDRIFSRSAATDATPLSEEARS</sequence>
<dbReference type="NCBIfam" id="TIGR02226">
    <property type="entry name" value="two_anch"/>
    <property type="match status" value="1"/>
</dbReference>
<keyword evidence="2" id="KW-0472">Membrane</keyword>
<feature type="compositionally biased region" description="Acidic residues" evidence="1">
    <location>
        <begin position="580"/>
        <end position="593"/>
    </location>
</feature>
<dbReference type="InterPro" id="IPR011933">
    <property type="entry name" value="Double_TM_dom"/>
</dbReference>
<comment type="caution">
    <text evidence="5">The sequence shown here is derived from an EMBL/GenBank/DDBJ whole genome shotgun (WGS) entry which is preliminary data.</text>
</comment>
<evidence type="ECO:0000256" key="2">
    <source>
        <dbReference type="SAM" id="Phobius"/>
    </source>
</evidence>
<dbReference type="HOGENOM" id="CLU_313711_0_0_0"/>
<dbReference type="PANTHER" id="PTHR37464:SF1">
    <property type="entry name" value="BLL2463 PROTEIN"/>
    <property type="match status" value="1"/>
</dbReference>
<organism evidence="5 6">
    <name type="scientific">Blastopirellula marina DSM 3645</name>
    <dbReference type="NCBI Taxonomy" id="314230"/>
    <lineage>
        <taxon>Bacteria</taxon>
        <taxon>Pseudomonadati</taxon>
        <taxon>Planctomycetota</taxon>
        <taxon>Planctomycetia</taxon>
        <taxon>Pirellulales</taxon>
        <taxon>Pirellulaceae</taxon>
        <taxon>Blastopirellula</taxon>
    </lineage>
</organism>
<dbReference type="OrthoDB" id="7052926at2"/>
<dbReference type="eggNOG" id="COG2304">
    <property type="taxonomic scope" value="Bacteria"/>
</dbReference>
<dbReference type="Gene3D" id="3.40.50.410">
    <property type="entry name" value="von Willebrand factor, type A domain"/>
    <property type="match status" value="1"/>
</dbReference>
<gene>
    <name evidence="5" type="ORF">DSM3645_06094</name>
</gene>
<name>A4A063_9BACT</name>
<keyword evidence="2" id="KW-1133">Transmembrane helix</keyword>
<dbReference type="SUPFAM" id="SSF53300">
    <property type="entry name" value="vWA-like"/>
    <property type="match status" value="1"/>
</dbReference>
<feature type="transmembrane region" description="Helical" evidence="2">
    <location>
        <begin position="6"/>
        <end position="26"/>
    </location>
</feature>
<dbReference type="EMBL" id="AANZ01000027">
    <property type="protein sequence ID" value="EAQ77849.1"/>
    <property type="molecule type" value="Genomic_DNA"/>
</dbReference>
<feature type="transmembrane region" description="Helical" evidence="2">
    <location>
        <begin position="797"/>
        <end position="817"/>
    </location>
</feature>
<dbReference type="Pfam" id="PF13519">
    <property type="entry name" value="VWA_2"/>
    <property type="match status" value="1"/>
</dbReference>
<feature type="region of interest" description="Disordered" evidence="1">
    <location>
        <begin position="574"/>
        <end position="600"/>
    </location>
</feature>
<dbReference type="AlphaFoldDB" id="A4A063"/>
<dbReference type="STRING" id="314230.DSM3645_06094"/>
<dbReference type="InterPro" id="IPR036465">
    <property type="entry name" value="vWFA_dom_sf"/>
</dbReference>
<feature type="domain" description="Aerotolerance regulator N-terminal" evidence="3">
    <location>
        <begin position="13"/>
        <end position="81"/>
    </location>
</feature>
<evidence type="ECO:0000259" key="3">
    <source>
        <dbReference type="Pfam" id="PF07584"/>
    </source>
</evidence>
<dbReference type="InterPro" id="IPR029062">
    <property type="entry name" value="Class_I_gatase-like"/>
</dbReference>
<proteinExistence type="predicted"/>
<evidence type="ECO:0000313" key="6">
    <source>
        <dbReference type="Proteomes" id="UP000004358"/>
    </source>
</evidence>
<accession>A4A063</accession>
<dbReference type="RefSeq" id="WP_002654814.1">
    <property type="nucleotide sequence ID" value="NZ_CH672377.1"/>
</dbReference>
<dbReference type="InterPro" id="IPR002035">
    <property type="entry name" value="VWF_A"/>
</dbReference>
<evidence type="ECO:0008006" key="7">
    <source>
        <dbReference type="Google" id="ProtNLM"/>
    </source>
</evidence>
<dbReference type="Pfam" id="PF07584">
    <property type="entry name" value="BatA"/>
    <property type="match status" value="1"/>
</dbReference>
<evidence type="ECO:0000259" key="4">
    <source>
        <dbReference type="Pfam" id="PF13519"/>
    </source>
</evidence>
<keyword evidence="2" id="KW-0812">Transmembrane</keyword>
<evidence type="ECO:0000313" key="5">
    <source>
        <dbReference type="EMBL" id="EAQ77849.1"/>
    </source>
</evidence>
<dbReference type="CDD" id="cd03143">
    <property type="entry name" value="A4_beta-galactosidase_middle_domain"/>
    <property type="match status" value="1"/>
</dbReference>
<reference evidence="5 6" key="1">
    <citation type="submission" date="2006-02" db="EMBL/GenBank/DDBJ databases">
        <authorList>
            <person name="Amann R."/>
            <person name="Ferriera S."/>
            <person name="Johnson J."/>
            <person name="Kravitz S."/>
            <person name="Halpern A."/>
            <person name="Remington K."/>
            <person name="Beeson K."/>
            <person name="Tran B."/>
            <person name="Rogers Y.-H."/>
            <person name="Friedman R."/>
            <person name="Venter J.C."/>
        </authorList>
    </citation>
    <scope>NUCLEOTIDE SEQUENCE [LARGE SCALE GENOMIC DNA]</scope>
    <source>
        <strain evidence="5 6">DSM 3645</strain>
    </source>
</reference>